<dbReference type="InterPro" id="IPR036505">
    <property type="entry name" value="Amidase/PGRP_sf"/>
</dbReference>
<accession>A0A1H0EIN1</accession>
<feature type="domain" description="Peptidoglycan recognition protein family" evidence="2">
    <location>
        <begin position="1"/>
        <end position="124"/>
    </location>
</feature>
<dbReference type="EMBL" id="FNIW01000003">
    <property type="protein sequence ID" value="SDN82258.1"/>
    <property type="molecule type" value="Genomic_DNA"/>
</dbReference>
<dbReference type="PANTHER" id="PTHR11022">
    <property type="entry name" value="PEPTIDOGLYCAN RECOGNITION PROTEIN"/>
    <property type="match status" value="1"/>
</dbReference>
<dbReference type="PANTHER" id="PTHR11022:SF41">
    <property type="entry name" value="PEPTIDOGLYCAN-RECOGNITION PROTEIN LC-RELATED"/>
    <property type="match status" value="1"/>
</dbReference>
<dbReference type="GO" id="GO:0008270">
    <property type="term" value="F:zinc ion binding"/>
    <property type="evidence" value="ECO:0007669"/>
    <property type="project" value="InterPro"/>
</dbReference>
<dbReference type="GO" id="GO:0008745">
    <property type="term" value="F:N-acetylmuramoyl-L-alanine amidase activity"/>
    <property type="evidence" value="ECO:0007669"/>
    <property type="project" value="InterPro"/>
</dbReference>
<protein>
    <submittedName>
        <fullName evidence="3">N-acetylmuramoyl-L-alanine amidase</fullName>
    </submittedName>
</protein>
<evidence type="ECO:0000256" key="1">
    <source>
        <dbReference type="ARBA" id="ARBA00007553"/>
    </source>
</evidence>
<dbReference type="RefSeq" id="WP_091852127.1">
    <property type="nucleotide sequence ID" value="NZ_FNIW01000003.1"/>
</dbReference>
<evidence type="ECO:0000313" key="4">
    <source>
        <dbReference type="Proteomes" id="UP000199134"/>
    </source>
</evidence>
<dbReference type="Proteomes" id="UP000199134">
    <property type="component" value="Unassembled WGS sequence"/>
</dbReference>
<reference evidence="4" key="1">
    <citation type="submission" date="2016-10" db="EMBL/GenBank/DDBJ databases">
        <authorList>
            <person name="de Groot N.N."/>
        </authorList>
    </citation>
    <scope>NUCLEOTIDE SEQUENCE [LARGE SCALE GENOMIC DNA]</scope>
    <source>
        <strain evidence="4">BP1-145</strain>
    </source>
</reference>
<comment type="similarity">
    <text evidence="1">Belongs to the N-acetylmuramoyl-L-alanine amidase 2 family.</text>
</comment>
<dbReference type="Gene3D" id="3.40.80.10">
    <property type="entry name" value="Peptidoglycan recognition protein-like"/>
    <property type="match status" value="1"/>
</dbReference>
<dbReference type="OrthoDB" id="1037861at2"/>
<sequence length="170" mass="19331">MTREIREIIVHCTATPEGREMTVKQIDDIHRTQNKWRCIGYHKVIYLDGTIHDGRPIDMVGAHCSEDGHNRHSIGIVYVGGCAKDGKTPKDTRTPEQKVALANLLEELHKMFPGATLHGHRELVCSLKKKDPHHPCSRCKGYPALCIYAKKSCPSFDVHEYDYIFKSHSK</sequence>
<dbReference type="CDD" id="cd06583">
    <property type="entry name" value="PGRP"/>
    <property type="match status" value="1"/>
</dbReference>
<gene>
    <name evidence="3" type="ORF">SAMN04487900_103182</name>
</gene>
<proteinExistence type="inferred from homology"/>
<dbReference type="InterPro" id="IPR015510">
    <property type="entry name" value="PGRP"/>
</dbReference>
<evidence type="ECO:0000313" key="3">
    <source>
        <dbReference type="EMBL" id="SDN82258.1"/>
    </source>
</evidence>
<organism evidence="3 4">
    <name type="scientific">Prevotella communis</name>
    <dbReference type="NCBI Taxonomy" id="2913614"/>
    <lineage>
        <taxon>Bacteria</taxon>
        <taxon>Pseudomonadati</taxon>
        <taxon>Bacteroidota</taxon>
        <taxon>Bacteroidia</taxon>
        <taxon>Bacteroidales</taxon>
        <taxon>Prevotellaceae</taxon>
        <taxon>Prevotella</taxon>
    </lineage>
</organism>
<dbReference type="InterPro" id="IPR006619">
    <property type="entry name" value="PGRP_domain_met/bac"/>
</dbReference>
<evidence type="ECO:0000259" key="2">
    <source>
        <dbReference type="SMART" id="SM00701"/>
    </source>
</evidence>
<dbReference type="GO" id="GO:0009253">
    <property type="term" value="P:peptidoglycan catabolic process"/>
    <property type="evidence" value="ECO:0007669"/>
    <property type="project" value="InterPro"/>
</dbReference>
<dbReference type="InterPro" id="IPR002502">
    <property type="entry name" value="Amidase_domain"/>
</dbReference>
<comment type="caution">
    <text evidence="3">The sequence shown here is derived from an EMBL/GenBank/DDBJ whole genome shotgun (WGS) entry which is preliminary data.</text>
</comment>
<dbReference type="SMART" id="SM00701">
    <property type="entry name" value="PGRP"/>
    <property type="match status" value="1"/>
</dbReference>
<name>A0A1H0EIN1_9BACT</name>
<dbReference type="AlphaFoldDB" id="A0A1H0EIN1"/>
<dbReference type="Pfam" id="PF01510">
    <property type="entry name" value="Amidase_2"/>
    <property type="match status" value="1"/>
</dbReference>
<dbReference type="SUPFAM" id="SSF55846">
    <property type="entry name" value="N-acetylmuramoyl-L-alanine amidase-like"/>
    <property type="match status" value="1"/>
</dbReference>